<dbReference type="RefSeq" id="WP_007001087.1">
    <property type="nucleotide sequence ID" value="NZ_JH992955.1"/>
</dbReference>
<evidence type="ECO:0000313" key="2">
    <source>
        <dbReference type="EMBL" id="EKU95120.1"/>
    </source>
</evidence>
<dbReference type="Gene3D" id="3.90.79.10">
    <property type="entry name" value="Nucleoside Triphosphate Pyrophosphohydrolase"/>
    <property type="match status" value="1"/>
</dbReference>
<organism evidence="2 3">
    <name type="scientific">Actinobaculum massiliense ACS-171-V-Col2</name>
    <dbReference type="NCBI Taxonomy" id="883066"/>
    <lineage>
        <taxon>Bacteria</taxon>
        <taxon>Bacillati</taxon>
        <taxon>Actinomycetota</taxon>
        <taxon>Actinomycetes</taxon>
        <taxon>Actinomycetales</taxon>
        <taxon>Actinomycetaceae</taxon>
        <taxon>Actinobaculum</taxon>
    </lineage>
</organism>
<protein>
    <recommendedName>
        <fullName evidence="4">Nudix hydrolase domain-containing protein</fullName>
    </recommendedName>
</protein>
<dbReference type="STRING" id="202789.GCA_001457435_01240"/>
<name>K9F0U5_9ACTO</name>
<dbReference type="InterPro" id="IPR013078">
    <property type="entry name" value="His_Pase_superF_clade-1"/>
</dbReference>
<comment type="caution">
    <text evidence="2">The sequence shown here is derived from an EMBL/GenBank/DDBJ whole genome shotgun (WGS) entry which is preliminary data.</text>
</comment>
<dbReference type="CDD" id="cd07067">
    <property type="entry name" value="HP_PGM_like"/>
    <property type="match status" value="1"/>
</dbReference>
<dbReference type="EMBL" id="AGWL01000005">
    <property type="protein sequence ID" value="EKU95120.1"/>
    <property type="molecule type" value="Genomic_DNA"/>
</dbReference>
<reference evidence="2 3" key="1">
    <citation type="submission" date="2012-09" db="EMBL/GenBank/DDBJ databases">
        <title>The Genome Sequence of Actinobaculum massiliae ACS-171-V-COL2.</title>
        <authorList>
            <consortium name="The Broad Institute Genome Sequencing Platform"/>
            <person name="Earl A."/>
            <person name="Ward D."/>
            <person name="Feldgarden M."/>
            <person name="Gevers D."/>
            <person name="Saerens B."/>
            <person name="Vaneechoutte M."/>
            <person name="Walker B."/>
            <person name="Young S.K."/>
            <person name="Zeng Q."/>
            <person name="Gargeya S."/>
            <person name="Fitzgerald M."/>
            <person name="Haas B."/>
            <person name="Abouelleil A."/>
            <person name="Alvarado L."/>
            <person name="Arachchi H.M."/>
            <person name="Berlin A."/>
            <person name="Chapman S.B."/>
            <person name="Goldberg J."/>
            <person name="Griggs A."/>
            <person name="Gujja S."/>
            <person name="Hansen M."/>
            <person name="Howarth C."/>
            <person name="Imamovic A."/>
            <person name="Larimer J."/>
            <person name="McCowen C."/>
            <person name="Montmayeur A."/>
            <person name="Murphy C."/>
            <person name="Neiman D."/>
            <person name="Pearson M."/>
            <person name="Priest M."/>
            <person name="Roberts A."/>
            <person name="Saif S."/>
            <person name="Shea T."/>
            <person name="Sisk P."/>
            <person name="Sykes S."/>
            <person name="Wortman J."/>
            <person name="Nusbaum C."/>
            <person name="Birren B."/>
        </authorList>
    </citation>
    <scope>NUCLEOTIDE SEQUENCE [LARGE SCALE GENOMIC DNA]</scope>
    <source>
        <strain evidence="3">ACS-171-V-Col2</strain>
    </source>
</reference>
<dbReference type="Gene3D" id="3.40.50.1240">
    <property type="entry name" value="Phosphoglycerate mutase-like"/>
    <property type="match status" value="1"/>
</dbReference>
<proteinExistence type="predicted"/>
<evidence type="ECO:0008006" key="4">
    <source>
        <dbReference type="Google" id="ProtNLM"/>
    </source>
</evidence>
<dbReference type="PATRIC" id="fig|883066.3.peg.919"/>
<keyword evidence="3" id="KW-1185">Reference proteome</keyword>
<dbReference type="HOGENOM" id="CLU_048989_1_0_11"/>
<evidence type="ECO:0000256" key="1">
    <source>
        <dbReference type="SAM" id="MobiDB-lite"/>
    </source>
</evidence>
<dbReference type="eggNOG" id="COG2062">
    <property type="taxonomic scope" value="Bacteria"/>
</dbReference>
<accession>K9F0U5</accession>
<dbReference type="SUPFAM" id="SSF53254">
    <property type="entry name" value="Phosphoglycerate mutase-like"/>
    <property type="match status" value="1"/>
</dbReference>
<dbReference type="InterPro" id="IPR029033">
    <property type="entry name" value="His_PPase_superfam"/>
</dbReference>
<dbReference type="AlphaFoldDB" id="K9F0U5"/>
<evidence type="ECO:0000313" key="3">
    <source>
        <dbReference type="Proteomes" id="UP000009888"/>
    </source>
</evidence>
<dbReference type="Proteomes" id="UP000009888">
    <property type="component" value="Unassembled WGS sequence"/>
</dbReference>
<dbReference type="Pfam" id="PF00300">
    <property type="entry name" value="His_Phos_1"/>
    <property type="match status" value="1"/>
</dbReference>
<feature type="region of interest" description="Disordered" evidence="1">
    <location>
        <begin position="83"/>
        <end position="116"/>
    </location>
</feature>
<gene>
    <name evidence="2" type="ORF">HMPREF9233_00881</name>
</gene>
<sequence length="353" mass="38837">MGKRSDAAGCLVWRHGKKHLEFLVIETEAGLVLPSARLEPNEGFRDAAVRSAAVLAGVGVALRRPLGSFSIKASVAPDIAERIEGSEETEAAQAASGEEEDTRKESSQKPGKPGKTSTYYWLAQEVGEDHPIIALRRDRPRYLKNSSPVQARWITAEDAQEELALKGESKLVGKALKLYKHEEFYTRAVLLVRHARARKRSVWKGPEETRPLTPQGAERAAEIAYDLANYGVEELVSSPWKRCIDTLAPYAERTGLEIQMAPELTEASYKKSSKKAVRKIHKLLGTSGVPTAASLHRPTLPGVLDAVLEHSNSAVQKKIPRKDPYLKTGEILVMHLIGSTVVAAERYRPVSPD</sequence>